<feature type="region of interest" description="Disordered" evidence="2">
    <location>
        <begin position="190"/>
        <end position="211"/>
    </location>
</feature>
<dbReference type="Gene3D" id="2.40.50.100">
    <property type="match status" value="1"/>
</dbReference>
<sequence length="460" mass="50830">MRFWHLRACRCADSGLFCSTQASTGNFGFYDMMQCVCQRLCLIFGILLPFGLSACDSPTSANRTTSSSEVRQTETIGVKTITLKQDQIPDLVERFSGLIKPVRSSDLSFTQAGKVAEVFIDVGSAVKQGEILAQLDDEPFLKKKFNLQSQLTAAQADLNSLNQPNTGQSSEQMVAKINQLRSELDRLETEVKNSLPSSENRDNLNERLKSSEEQIQTLNQKSRQQKITGLTAQIKDLRGQLQEVDATIAACNVTAPFTGVIIDKMIDPGSVVSPGRPVLKIAKIDAYRVWVRLPAELAETLTLGQEVPIEQDQQTILGQVTAIHPTVDALTQTRTVVLQPRDSKVTNSFTAGERVDVLFPTVQQQSGFWLPVSALMKEIAGLWSVYLVETIEEKPTIVRRYVEVIDVGNDQALVLGNLHEGMSVVVEGLHRIVPGQIVRLAEQKKTSLRDNKKPEQVPSL</sequence>
<organism evidence="4 5">
    <name type="scientific">Gimesia aquarii</name>
    <dbReference type="NCBI Taxonomy" id="2527964"/>
    <lineage>
        <taxon>Bacteria</taxon>
        <taxon>Pseudomonadati</taxon>
        <taxon>Planctomycetota</taxon>
        <taxon>Planctomycetia</taxon>
        <taxon>Planctomycetales</taxon>
        <taxon>Planctomycetaceae</taxon>
        <taxon>Gimesia</taxon>
    </lineage>
</organism>
<dbReference type="Pfam" id="PF25973">
    <property type="entry name" value="BSH_CzcB"/>
    <property type="match status" value="1"/>
</dbReference>
<accession>A0A517WX78</accession>
<comment type="similarity">
    <text evidence="1">Belongs to the membrane fusion protein (MFP) (TC 8.A.1) family.</text>
</comment>
<keyword evidence="5" id="KW-1185">Reference proteome</keyword>
<protein>
    <submittedName>
        <fullName evidence="4">Putative efflux pump membrane fusion protein</fullName>
    </submittedName>
</protein>
<evidence type="ECO:0000313" key="4">
    <source>
        <dbReference type="EMBL" id="QDU09873.1"/>
    </source>
</evidence>
<dbReference type="PANTHER" id="PTHR30469:SF15">
    <property type="entry name" value="HLYD FAMILY OF SECRETION PROTEINS"/>
    <property type="match status" value="1"/>
</dbReference>
<proteinExistence type="inferred from homology"/>
<dbReference type="Proteomes" id="UP000318384">
    <property type="component" value="Chromosome"/>
</dbReference>
<dbReference type="InterPro" id="IPR006143">
    <property type="entry name" value="RND_pump_MFP"/>
</dbReference>
<dbReference type="SUPFAM" id="SSF111369">
    <property type="entry name" value="HlyD-like secretion proteins"/>
    <property type="match status" value="1"/>
</dbReference>
<gene>
    <name evidence="4" type="ORF">V202x_32700</name>
</gene>
<reference evidence="4 5" key="1">
    <citation type="submission" date="2019-03" db="EMBL/GenBank/DDBJ databases">
        <title>Deep-cultivation of Planctomycetes and their phenomic and genomic characterization uncovers novel biology.</title>
        <authorList>
            <person name="Wiegand S."/>
            <person name="Jogler M."/>
            <person name="Boedeker C."/>
            <person name="Pinto D."/>
            <person name="Vollmers J."/>
            <person name="Rivas-Marin E."/>
            <person name="Kohn T."/>
            <person name="Peeters S.H."/>
            <person name="Heuer A."/>
            <person name="Rast P."/>
            <person name="Oberbeckmann S."/>
            <person name="Bunk B."/>
            <person name="Jeske O."/>
            <person name="Meyerdierks A."/>
            <person name="Storesund J.E."/>
            <person name="Kallscheuer N."/>
            <person name="Luecker S."/>
            <person name="Lage O.M."/>
            <person name="Pohl T."/>
            <person name="Merkel B.J."/>
            <person name="Hornburger P."/>
            <person name="Mueller R.-W."/>
            <person name="Bruemmer F."/>
            <person name="Labrenz M."/>
            <person name="Spormann A.M."/>
            <person name="Op den Camp H."/>
            <person name="Overmann J."/>
            <person name="Amann R."/>
            <person name="Jetten M.S.M."/>
            <person name="Mascher T."/>
            <person name="Medema M.H."/>
            <person name="Devos D.P."/>
            <person name="Kaster A.-K."/>
            <person name="Ovreas L."/>
            <person name="Rohde M."/>
            <person name="Galperin M.Y."/>
            <person name="Jogler C."/>
        </authorList>
    </citation>
    <scope>NUCLEOTIDE SEQUENCE [LARGE SCALE GENOMIC DNA]</scope>
    <source>
        <strain evidence="4 5">V202</strain>
    </source>
</reference>
<evidence type="ECO:0000259" key="3">
    <source>
        <dbReference type="Pfam" id="PF25973"/>
    </source>
</evidence>
<dbReference type="Gene3D" id="1.10.287.470">
    <property type="entry name" value="Helix hairpin bin"/>
    <property type="match status" value="1"/>
</dbReference>
<name>A0A517WX78_9PLAN</name>
<dbReference type="GO" id="GO:1990281">
    <property type="term" value="C:efflux pump complex"/>
    <property type="evidence" value="ECO:0007669"/>
    <property type="project" value="TreeGrafter"/>
</dbReference>
<dbReference type="Gene3D" id="2.40.30.170">
    <property type="match status" value="1"/>
</dbReference>
<dbReference type="AlphaFoldDB" id="A0A517WX78"/>
<dbReference type="OrthoDB" id="266524at2"/>
<dbReference type="NCBIfam" id="TIGR01730">
    <property type="entry name" value="RND_mfp"/>
    <property type="match status" value="1"/>
</dbReference>
<dbReference type="GO" id="GO:0015562">
    <property type="term" value="F:efflux transmembrane transporter activity"/>
    <property type="evidence" value="ECO:0007669"/>
    <property type="project" value="TreeGrafter"/>
</dbReference>
<evidence type="ECO:0000313" key="5">
    <source>
        <dbReference type="Proteomes" id="UP000318384"/>
    </source>
</evidence>
<dbReference type="RefSeq" id="WP_145176793.1">
    <property type="nucleotide sequence ID" value="NZ_CP037422.1"/>
</dbReference>
<evidence type="ECO:0000256" key="1">
    <source>
        <dbReference type="ARBA" id="ARBA00009477"/>
    </source>
</evidence>
<dbReference type="EMBL" id="CP037422">
    <property type="protein sequence ID" value="QDU09873.1"/>
    <property type="molecule type" value="Genomic_DNA"/>
</dbReference>
<feature type="domain" description="CzcB-like barrel-sandwich hybrid" evidence="3">
    <location>
        <begin position="112"/>
        <end position="282"/>
    </location>
</feature>
<dbReference type="Gene3D" id="2.40.420.20">
    <property type="match status" value="1"/>
</dbReference>
<feature type="compositionally biased region" description="Basic and acidic residues" evidence="2">
    <location>
        <begin position="199"/>
        <end position="211"/>
    </location>
</feature>
<dbReference type="InterPro" id="IPR058647">
    <property type="entry name" value="BSH_CzcB-like"/>
</dbReference>
<dbReference type="PANTHER" id="PTHR30469">
    <property type="entry name" value="MULTIDRUG RESISTANCE PROTEIN MDTA"/>
    <property type="match status" value="1"/>
</dbReference>
<evidence type="ECO:0000256" key="2">
    <source>
        <dbReference type="SAM" id="MobiDB-lite"/>
    </source>
</evidence>